<evidence type="ECO:0000256" key="6">
    <source>
        <dbReference type="SAM" id="SignalP"/>
    </source>
</evidence>
<keyword evidence="5" id="KW-1015">Disulfide bond</keyword>
<organism evidence="8 9">
    <name type="scientific">Wolfiporia cocos (strain MD-104)</name>
    <name type="common">Brown rot fungus</name>
    <dbReference type="NCBI Taxonomy" id="742152"/>
    <lineage>
        <taxon>Eukaryota</taxon>
        <taxon>Fungi</taxon>
        <taxon>Dikarya</taxon>
        <taxon>Basidiomycota</taxon>
        <taxon>Agaricomycotina</taxon>
        <taxon>Agaricomycetes</taxon>
        <taxon>Polyporales</taxon>
        <taxon>Phaeolaceae</taxon>
        <taxon>Wolfiporia</taxon>
    </lineage>
</organism>
<keyword evidence="4" id="KW-0862">Zinc</keyword>
<evidence type="ECO:0000256" key="5">
    <source>
        <dbReference type="PIRSR" id="PIRSR000948-2"/>
    </source>
</evidence>
<keyword evidence="6" id="KW-0732">Signal</keyword>
<keyword evidence="4" id="KW-0479">Metal-binding</keyword>
<gene>
    <name evidence="8" type="ORF">WOLCODRAFT_101879</name>
</gene>
<name>A0A2H3JJD5_WOLCO</name>
<dbReference type="InterPro" id="IPR029052">
    <property type="entry name" value="Metallo-depent_PP-like"/>
</dbReference>
<feature type="disulfide bond" evidence="5">
    <location>
        <begin position="652"/>
        <end position="656"/>
    </location>
</feature>
<feature type="binding site" evidence="4">
    <location>
        <position position="513"/>
    </location>
    <ligand>
        <name>Zn(2+)</name>
        <dbReference type="ChEBI" id="CHEBI:29105"/>
        <label>2</label>
    </ligand>
</feature>
<feature type="binding site" evidence="4">
    <location>
        <position position="321"/>
    </location>
    <ligand>
        <name>Zn(2+)</name>
        <dbReference type="ChEBI" id="CHEBI:29105"/>
        <label>1</label>
    </ligand>
</feature>
<dbReference type="Gene3D" id="3.60.21.10">
    <property type="match status" value="1"/>
</dbReference>
<dbReference type="GO" id="GO:0006685">
    <property type="term" value="P:sphingomyelin catabolic process"/>
    <property type="evidence" value="ECO:0007669"/>
    <property type="project" value="UniProtKB-UniRule"/>
</dbReference>
<dbReference type="PIRSF" id="PIRSF000948">
    <property type="entry name" value="Sphingomy_PDE"/>
    <property type="match status" value="1"/>
</dbReference>
<feature type="disulfide bond" evidence="5">
    <location>
        <begin position="126"/>
        <end position="202"/>
    </location>
</feature>
<dbReference type="GO" id="GO:0005615">
    <property type="term" value="C:extracellular space"/>
    <property type="evidence" value="ECO:0007669"/>
    <property type="project" value="TreeGrafter"/>
</dbReference>
<feature type="binding site" evidence="4">
    <location>
        <position position="244"/>
    </location>
    <ligand>
        <name>Zn(2+)</name>
        <dbReference type="ChEBI" id="CHEBI:29105"/>
        <label>1</label>
    </ligand>
</feature>
<feature type="binding site" evidence="4">
    <location>
        <position position="242"/>
    </location>
    <ligand>
        <name>Zn(2+)</name>
        <dbReference type="ChEBI" id="CHEBI:29105"/>
        <label>1</label>
    </ligand>
</feature>
<protein>
    <recommendedName>
        <fullName evidence="3">Sphingomyelin phosphodiesterase</fullName>
    </recommendedName>
</protein>
<dbReference type="GO" id="GO:0016798">
    <property type="term" value="F:hydrolase activity, acting on glycosyl bonds"/>
    <property type="evidence" value="ECO:0007669"/>
    <property type="project" value="UniProtKB-KW"/>
</dbReference>
<comment type="function">
    <text evidence="3">Converts sphingomyelin to ceramide.</text>
</comment>
<keyword evidence="2" id="KW-0325">Glycoprotein</keyword>
<dbReference type="Proteomes" id="UP000218811">
    <property type="component" value="Unassembled WGS sequence"/>
</dbReference>
<comment type="cofactor">
    <cofactor evidence="4">
        <name>Zn(2+)</name>
        <dbReference type="ChEBI" id="CHEBI:29105"/>
    </cofactor>
    <text evidence="4">Binds 2 Zn(2+) ions per subunit.</text>
</comment>
<dbReference type="InterPro" id="IPR011160">
    <property type="entry name" value="Sphingomy_PDE"/>
</dbReference>
<evidence type="ECO:0000259" key="7">
    <source>
        <dbReference type="Pfam" id="PF00149"/>
    </source>
</evidence>
<dbReference type="PANTHER" id="PTHR10340:SF27">
    <property type="entry name" value="ACL091CP"/>
    <property type="match status" value="1"/>
</dbReference>
<feature type="binding site" evidence="4">
    <location>
        <position position="515"/>
    </location>
    <ligand>
        <name>Zn(2+)</name>
        <dbReference type="ChEBI" id="CHEBI:29105"/>
        <label>1</label>
    </ligand>
</feature>
<evidence type="ECO:0000256" key="1">
    <source>
        <dbReference type="ARBA" id="ARBA00022801"/>
    </source>
</evidence>
<feature type="domain" description="Calcineurin-like phosphoesterase" evidence="7">
    <location>
        <begin position="235"/>
        <end position="516"/>
    </location>
</feature>
<dbReference type="OMA" id="WIIAHLP"/>
<dbReference type="GO" id="GO:0004767">
    <property type="term" value="F:sphingomyelin phosphodiesterase activity"/>
    <property type="evidence" value="ECO:0007669"/>
    <property type="project" value="UniProtKB-UniRule"/>
</dbReference>
<feature type="disulfide bond" evidence="5">
    <location>
        <begin position="263"/>
        <end position="288"/>
    </location>
</feature>
<dbReference type="PANTHER" id="PTHR10340">
    <property type="entry name" value="SPHINGOMYELIN PHOSPHODIESTERASE"/>
    <property type="match status" value="1"/>
</dbReference>
<feature type="binding site" evidence="4">
    <location>
        <position position="362"/>
    </location>
    <ligand>
        <name>Zn(2+)</name>
        <dbReference type="ChEBI" id="CHEBI:29105"/>
        <label>2</label>
    </ligand>
</feature>
<proteinExistence type="inferred from homology"/>
<dbReference type="EMBL" id="KB468124">
    <property type="protein sequence ID" value="PCH42292.1"/>
    <property type="molecule type" value="Genomic_DNA"/>
</dbReference>
<dbReference type="GO" id="GO:0016020">
    <property type="term" value="C:membrane"/>
    <property type="evidence" value="ECO:0007669"/>
    <property type="project" value="GOC"/>
</dbReference>
<evidence type="ECO:0000313" key="8">
    <source>
        <dbReference type="EMBL" id="PCH42292.1"/>
    </source>
</evidence>
<feature type="chain" id="PRO_5013884198" description="Sphingomyelin phosphodiesterase" evidence="6">
    <location>
        <begin position="24"/>
        <end position="677"/>
    </location>
</feature>
<feature type="disulfide bond" evidence="5">
    <location>
        <begin position="257"/>
        <end position="262"/>
    </location>
</feature>
<dbReference type="AlphaFoldDB" id="A0A2H3JJD5"/>
<evidence type="ECO:0000256" key="2">
    <source>
        <dbReference type="ARBA" id="ARBA00023180"/>
    </source>
</evidence>
<comment type="similarity">
    <text evidence="3">Belongs to the acid sphingomyelinase family.</text>
</comment>
<keyword evidence="9" id="KW-1185">Reference proteome</keyword>
<dbReference type="GO" id="GO:0046872">
    <property type="term" value="F:metal ion binding"/>
    <property type="evidence" value="ECO:0007669"/>
    <property type="project" value="UniProtKB-KW"/>
</dbReference>
<sequence>MLMTAMFLQSILTLLSIANLVLTESSAGNGLGPTAYTISGTFPTSIYESYYNDPTATTAQPQPVITDPVTHEVYPYWLTDPETIPGNDTWEPHLLPPVASPSQLLETAYAQILSIVANPVFGNDTCTRCQAALEIAKFLALTAPQQVPALAVRLCEHFEASSDCGSQYGEYTLGPTVAQVAAYADTGGYDGQMICSVFASLCPLAPTSPLNLTGWFAKPKPDPLPPPRQATGQRLKVLHLSDFHIDPRYAISAEANCSTSLCCRYNNYGEGGPDHIAFPAPRYGAFLCDTPYPLAVGALQAIPVLAGTEDTGFNFTLYTGDLVSHDPFNELSAEYTLYTETMVFDLIKRLVKTGPVYAVQGNHDTYMTAQNAPYNLGGEMGEQFNWNYDHLAALWELEDWISPETAQQARTHYAAYTVQRQDGLRIISINTDFWYTQNAYNYINLASSDNSGMMRFLTDELQDAEDAGDRVWIIGHVPSGYSKTDPLQNPTNLFYQIVDRFSPHVIAGIFWGHTHEDQLNIFYANNATVMNTNTAQAVAWIGPSVTPLTNYNSGFRVYEVDSGTFEVLDSYTWFADVNSFPELDGQTEFGPTYEFEYSARTTYGPNVPGWGPDDPLNATWWHLVTEAMESDSSLVETFYSYASKGSIRIAPCTGECIPATICSIRSASASLLFQNCL</sequence>
<dbReference type="SUPFAM" id="SSF56300">
    <property type="entry name" value="Metallo-dependent phosphatases"/>
    <property type="match status" value="1"/>
</dbReference>
<accession>A0A2H3JJD5</accession>
<evidence type="ECO:0000313" key="9">
    <source>
        <dbReference type="Proteomes" id="UP000218811"/>
    </source>
</evidence>
<dbReference type="Pfam" id="PF00149">
    <property type="entry name" value="Metallophos"/>
    <property type="match status" value="1"/>
</dbReference>
<dbReference type="InterPro" id="IPR004843">
    <property type="entry name" value="Calcineurin-like_PHP"/>
</dbReference>
<feature type="signal peptide" evidence="6">
    <location>
        <begin position="1"/>
        <end position="23"/>
    </location>
</feature>
<dbReference type="OrthoDB" id="282973at2759"/>
<dbReference type="InterPro" id="IPR041805">
    <property type="entry name" value="ASMase/PPN1_MPP"/>
</dbReference>
<dbReference type="STRING" id="742152.A0A2H3JJD5"/>
<feature type="binding site" evidence="4">
    <location>
        <position position="321"/>
    </location>
    <ligand>
        <name>Zn(2+)</name>
        <dbReference type="ChEBI" id="CHEBI:29105"/>
        <label>2</label>
    </ligand>
</feature>
<feature type="binding site" evidence="4">
    <location>
        <position position="476"/>
    </location>
    <ligand>
        <name>Zn(2+)</name>
        <dbReference type="ChEBI" id="CHEBI:29105"/>
        <label>2</label>
    </ligand>
</feature>
<keyword evidence="3" id="KW-0326">Glycosidase</keyword>
<dbReference type="CDD" id="cd00842">
    <property type="entry name" value="MPP_ASMase"/>
    <property type="match status" value="1"/>
</dbReference>
<keyword evidence="1 3" id="KW-0378">Hydrolase</keyword>
<reference evidence="8 9" key="1">
    <citation type="journal article" date="2012" name="Science">
        <title>The Paleozoic origin of enzymatic lignin decomposition reconstructed from 31 fungal genomes.</title>
        <authorList>
            <person name="Floudas D."/>
            <person name="Binder M."/>
            <person name="Riley R."/>
            <person name="Barry K."/>
            <person name="Blanchette R.A."/>
            <person name="Henrissat B."/>
            <person name="Martinez A.T."/>
            <person name="Otillar R."/>
            <person name="Spatafora J.W."/>
            <person name="Yadav J.S."/>
            <person name="Aerts A."/>
            <person name="Benoit I."/>
            <person name="Boyd A."/>
            <person name="Carlson A."/>
            <person name="Copeland A."/>
            <person name="Coutinho P.M."/>
            <person name="de Vries R.P."/>
            <person name="Ferreira P."/>
            <person name="Findley K."/>
            <person name="Foster B."/>
            <person name="Gaskell J."/>
            <person name="Glotzer D."/>
            <person name="Gorecki P."/>
            <person name="Heitman J."/>
            <person name="Hesse C."/>
            <person name="Hori C."/>
            <person name="Igarashi K."/>
            <person name="Jurgens J.A."/>
            <person name="Kallen N."/>
            <person name="Kersten P."/>
            <person name="Kohler A."/>
            <person name="Kuees U."/>
            <person name="Kumar T.K.A."/>
            <person name="Kuo A."/>
            <person name="LaButti K."/>
            <person name="Larrondo L.F."/>
            <person name="Lindquist E."/>
            <person name="Ling A."/>
            <person name="Lombard V."/>
            <person name="Lucas S."/>
            <person name="Lundell T."/>
            <person name="Martin R."/>
            <person name="McLaughlin D.J."/>
            <person name="Morgenstern I."/>
            <person name="Morin E."/>
            <person name="Murat C."/>
            <person name="Nagy L.G."/>
            <person name="Nolan M."/>
            <person name="Ohm R.A."/>
            <person name="Patyshakuliyeva A."/>
            <person name="Rokas A."/>
            <person name="Ruiz-Duenas F.J."/>
            <person name="Sabat G."/>
            <person name="Salamov A."/>
            <person name="Samejima M."/>
            <person name="Schmutz J."/>
            <person name="Slot J.C."/>
            <person name="St John F."/>
            <person name="Stenlid J."/>
            <person name="Sun H."/>
            <person name="Sun S."/>
            <person name="Syed K."/>
            <person name="Tsang A."/>
            <person name="Wiebenga A."/>
            <person name="Young D."/>
            <person name="Pisabarro A."/>
            <person name="Eastwood D.C."/>
            <person name="Martin F."/>
            <person name="Cullen D."/>
            <person name="Grigoriev I.V."/>
            <person name="Hibbett D.S."/>
        </authorList>
    </citation>
    <scope>NUCLEOTIDE SEQUENCE [LARGE SCALE GENOMIC DNA]</scope>
    <source>
        <strain evidence="8 9">MD-104</strain>
    </source>
</reference>
<evidence type="ECO:0000256" key="4">
    <source>
        <dbReference type="PIRSR" id="PIRSR000948-1"/>
    </source>
</evidence>
<evidence type="ECO:0000256" key="3">
    <source>
        <dbReference type="PIRNR" id="PIRNR000948"/>
    </source>
</evidence>